<evidence type="ECO:0000313" key="1">
    <source>
        <dbReference type="EMBL" id="MBB6205831.1"/>
    </source>
</evidence>
<dbReference type="Proteomes" id="UP000518681">
    <property type="component" value="Unassembled WGS sequence"/>
</dbReference>
<reference evidence="1 2" key="1">
    <citation type="submission" date="2020-08" db="EMBL/GenBank/DDBJ databases">
        <title>Genomic Encyclopedia of Type Strains, Phase IV (KMG-V): Genome sequencing to study the core and pangenomes of soil and plant-associated prokaryotes.</title>
        <authorList>
            <person name="Whitman W."/>
        </authorList>
    </citation>
    <scope>NUCLEOTIDE SEQUENCE [LARGE SCALE GENOMIC DNA]</scope>
    <source>
        <strain evidence="1 2">SEMIA 4013</strain>
    </source>
</reference>
<evidence type="ECO:0000313" key="2">
    <source>
        <dbReference type="Proteomes" id="UP000518681"/>
    </source>
</evidence>
<name>A0AAW3V989_9BURK</name>
<comment type="caution">
    <text evidence="1">The sequence shown here is derived from an EMBL/GenBank/DDBJ whole genome shotgun (WGS) entry which is preliminary data.</text>
</comment>
<accession>A0AAW3V989</accession>
<dbReference type="AlphaFoldDB" id="A0AAW3V989"/>
<organism evidence="1 2">
    <name type="scientific">Paraburkholderia fungorum</name>
    <dbReference type="NCBI Taxonomy" id="134537"/>
    <lineage>
        <taxon>Bacteria</taxon>
        <taxon>Pseudomonadati</taxon>
        <taxon>Pseudomonadota</taxon>
        <taxon>Betaproteobacteria</taxon>
        <taxon>Burkholderiales</taxon>
        <taxon>Burkholderiaceae</taxon>
        <taxon>Paraburkholderia</taxon>
    </lineage>
</organism>
<gene>
    <name evidence="1" type="ORF">GGD69_006726</name>
</gene>
<proteinExistence type="predicted"/>
<dbReference type="EMBL" id="JACIIK010000014">
    <property type="protein sequence ID" value="MBB6205831.1"/>
    <property type="molecule type" value="Genomic_DNA"/>
</dbReference>
<protein>
    <submittedName>
        <fullName evidence="1">Uncharacterized protein</fullName>
    </submittedName>
</protein>
<sequence length="33" mass="3794">MAPVFLLAAVAHMVVLIEPVSTFGDRLRRWYFS</sequence>